<dbReference type="Pfam" id="PF13469">
    <property type="entry name" value="Sulfotransfer_3"/>
    <property type="match status" value="1"/>
</dbReference>
<reference evidence="2" key="1">
    <citation type="submission" date="2017-01" db="EMBL/GenBank/DDBJ databases">
        <authorList>
            <person name="Varghese N."/>
            <person name="Submissions S."/>
        </authorList>
    </citation>
    <scope>NUCLEOTIDE SEQUENCE [LARGE SCALE GENOMIC DNA]</scope>
    <source>
        <strain evidence="2">ATCC 700103</strain>
    </source>
</reference>
<dbReference type="PANTHER" id="PTHR10704:SF44">
    <property type="entry name" value="LD35051P-RELATED"/>
    <property type="match status" value="1"/>
</dbReference>
<protein>
    <submittedName>
        <fullName evidence="1">Sulfotransferase family protein</fullName>
    </submittedName>
</protein>
<name>A0A1N7B5R9_9FIRM</name>
<dbReference type="GO" id="GO:0001517">
    <property type="term" value="F:N-acetylglucosamine 6-O-sulfotransferase activity"/>
    <property type="evidence" value="ECO:0007669"/>
    <property type="project" value="TreeGrafter"/>
</dbReference>
<dbReference type="OrthoDB" id="663914at2"/>
<sequence>MKTIVYIAGYGRSGSTLLERILGSNKKLFGLGEVKFLFNSLMDNDSYCSCGEKILKCDYWSKVIKETNLNDINYLQELERLRRKNEYLHTIIFNNKNEYTEILNDLYKSFIEYTPTETKYVIDSSKTARDSFFRPFILSKNLNVKVIHLVRDGRGCMWSNIKGSNRKIEKGLDPKLKFPSLRTAISWSLANLSPQIFQYKYSNNYIRVKYEDFVENPDKSLSRISKYLDVDLSEQINMLKKQKEIPLGHQLAGNRLRNKKKIILRNDDEWKEKLNLYNRLVFTFFSWPFALKYKYFFNEKK</sequence>
<proteinExistence type="predicted"/>
<dbReference type="InterPro" id="IPR051135">
    <property type="entry name" value="Gal/GlcNAc/GalNAc_ST"/>
</dbReference>
<dbReference type="GO" id="GO:0006790">
    <property type="term" value="P:sulfur compound metabolic process"/>
    <property type="evidence" value="ECO:0007669"/>
    <property type="project" value="TreeGrafter"/>
</dbReference>
<dbReference type="RefSeq" id="WP_076545954.1">
    <property type="nucleotide sequence ID" value="NZ_FTNC01000028.1"/>
</dbReference>
<dbReference type="EMBL" id="FTNC01000028">
    <property type="protein sequence ID" value="SIR46648.1"/>
    <property type="molecule type" value="Genomic_DNA"/>
</dbReference>
<dbReference type="STRING" id="56779.SAMN05421834_12828"/>
<keyword evidence="2" id="KW-1185">Reference proteome</keyword>
<dbReference type="PANTHER" id="PTHR10704">
    <property type="entry name" value="CARBOHYDRATE SULFOTRANSFERASE"/>
    <property type="match status" value="1"/>
</dbReference>
<dbReference type="InterPro" id="IPR027417">
    <property type="entry name" value="P-loop_NTPase"/>
</dbReference>
<keyword evidence="1" id="KW-0808">Transferase</keyword>
<dbReference type="Proteomes" id="UP000185669">
    <property type="component" value="Unassembled WGS sequence"/>
</dbReference>
<dbReference type="Gene3D" id="3.40.50.300">
    <property type="entry name" value="P-loop containing nucleotide triphosphate hydrolases"/>
    <property type="match status" value="1"/>
</dbReference>
<dbReference type="AlphaFoldDB" id="A0A1N7B5R9"/>
<organism evidence="1 2">
    <name type="scientific">Halanaerobium kushneri</name>
    <dbReference type="NCBI Taxonomy" id="56779"/>
    <lineage>
        <taxon>Bacteria</taxon>
        <taxon>Bacillati</taxon>
        <taxon>Bacillota</taxon>
        <taxon>Clostridia</taxon>
        <taxon>Halanaerobiales</taxon>
        <taxon>Halanaerobiaceae</taxon>
        <taxon>Halanaerobium</taxon>
    </lineage>
</organism>
<gene>
    <name evidence="1" type="ORF">SAMN05421834_12828</name>
</gene>
<dbReference type="SUPFAM" id="SSF52540">
    <property type="entry name" value="P-loop containing nucleoside triphosphate hydrolases"/>
    <property type="match status" value="1"/>
</dbReference>
<evidence type="ECO:0000313" key="1">
    <source>
        <dbReference type="EMBL" id="SIR46648.1"/>
    </source>
</evidence>
<dbReference type="GO" id="GO:0006044">
    <property type="term" value="P:N-acetylglucosamine metabolic process"/>
    <property type="evidence" value="ECO:0007669"/>
    <property type="project" value="TreeGrafter"/>
</dbReference>
<accession>A0A1N7B5R9</accession>
<evidence type="ECO:0000313" key="2">
    <source>
        <dbReference type="Proteomes" id="UP000185669"/>
    </source>
</evidence>